<proteinExistence type="predicted"/>
<dbReference type="EMBL" id="CP046909">
    <property type="protein sequence ID" value="QGZ54290.1"/>
    <property type="molecule type" value="Genomic_DNA"/>
</dbReference>
<dbReference type="InterPro" id="IPR038461">
    <property type="entry name" value="Schlafen_AlbA_2_dom_sf"/>
</dbReference>
<dbReference type="PANTHER" id="PTHR30595:SF6">
    <property type="entry name" value="SCHLAFEN ALBA-2 DOMAIN-CONTAINING PROTEIN"/>
    <property type="match status" value="1"/>
</dbReference>
<organism evidence="2 3">
    <name type="scientific">Paraburkholderia acidiphila</name>
    <dbReference type="NCBI Taxonomy" id="2571747"/>
    <lineage>
        <taxon>Bacteria</taxon>
        <taxon>Pseudomonadati</taxon>
        <taxon>Pseudomonadota</taxon>
        <taxon>Betaproteobacteria</taxon>
        <taxon>Burkholderiales</taxon>
        <taxon>Burkholderiaceae</taxon>
        <taxon>Paraburkholderia</taxon>
    </lineage>
</organism>
<keyword evidence="2" id="KW-0067">ATP-binding</keyword>
<dbReference type="GO" id="GO:0005524">
    <property type="term" value="F:ATP binding"/>
    <property type="evidence" value="ECO:0007669"/>
    <property type="project" value="UniProtKB-KW"/>
</dbReference>
<name>A0A7Z2J8R6_9BURK</name>
<protein>
    <submittedName>
        <fullName evidence="2">ATP-binding protein</fullName>
    </submittedName>
</protein>
<keyword evidence="2" id="KW-0547">Nucleotide-binding</keyword>
<dbReference type="OrthoDB" id="8990343at2"/>
<reference evidence="2 3" key="1">
    <citation type="submission" date="2019-12" db="EMBL/GenBank/DDBJ databases">
        <title>Paraburkholderia acidiphila 7Q-K02 sp. nov and Paraburkholderia acidisoli DHF22 sp. nov., two strains isolated from forest soil.</title>
        <authorList>
            <person name="Gao Z."/>
            <person name="Qiu L."/>
        </authorList>
    </citation>
    <scope>NUCLEOTIDE SEQUENCE [LARGE SCALE GENOMIC DNA]</scope>
    <source>
        <strain evidence="2 3">7Q-K02</strain>
    </source>
</reference>
<evidence type="ECO:0000313" key="3">
    <source>
        <dbReference type="Proteomes" id="UP000434209"/>
    </source>
</evidence>
<dbReference type="Gene3D" id="3.30.950.30">
    <property type="entry name" value="Schlafen, AAA domain"/>
    <property type="match status" value="1"/>
</dbReference>
<evidence type="ECO:0000313" key="2">
    <source>
        <dbReference type="EMBL" id="QGZ54290.1"/>
    </source>
</evidence>
<dbReference type="RefSeq" id="WP_158757423.1">
    <property type="nucleotide sequence ID" value="NZ_CP046909.1"/>
</dbReference>
<accession>A0A7Z2J8R6</accession>
<dbReference type="KEGG" id="pacp:FAZ97_04810"/>
<dbReference type="Pfam" id="PF04326">
    <property type="entry name" value="SLFN_AlbA_2"/>
    <property type="match status" value="1"/>
</dbReference>
<gene>
    <name evidence="2" type="ORF">FAZ97_04810</name>
</gene>
<dbReference type="InterPro" id="IPR007421">
    <property type="entry name" value="Schlafen_AlbA_2_dom"/>
</dbReference>
<dbReference type="AlphaFoldDB" id="A0A7Z2J8R6"/>
<sequence length="383" mass="41291">MLSKADLRDVTFADIQALKDNQIPESHTLDFKRDFPFEKDARVSLAADVVAFANTRGGDLILGADEQGGVISEFKPIKLEDKDEALRTLQSALTDLIEPKVPGVHLGTVDVPDGGHIVIVRTPPSFQAPHRVRKGGAFYSRTSTGIDPMDITTLRSAFLQSATANEKVRVFREERITGLRHRPLSAPLRKGAVGVLHIIPMASILGTLNFAIGNLHDVAQYLRPPLASGGWSSRINLDGAMSISAVDETFSYTQLFRNGSIETVMPVQANHSPVAWVGAFEDALVKEFHHQVLIEAHTKLGVDGPAFVMLSFVDIGGAPLDTGNTVMAAIHGGPAVVPAYHANLYLPEIFVESFVATSSDIYGPLFDMVWNAAGRAGRPAAGR</sequence>
<feature type="domain" description="Schlafen AlbA-2" evidence="1">
    <location>
        <begin position="25"/>
        <end position="149"/>
    </location>
</feature>
<dbReference type="Proteomes" id="UP000434209">
    <property type="component" value="Chromosome 1"/>
</dbReference>
<dbReference type="PANTHER" id="PTHR30595">
    <property type="entry name" value="GLPR-RELATED TRANSCRIPTIONAL REPRESSOR"/>
    <property type="match status" value="1"/>
</dbReference>
<evidence type="ECO:0000259" key="1">
    <source>
        <dbReference type="Pfam" id="PF04326"/>
    </source>
</evidence>
<keyword evidence="3" id="KW-1185">Reference proteome</keyword>